<organism evidence="2 3">
    <name type="scientific">Botrytis deweyae</name>
    <dbReference type="NCBI Taxonomy" id="2478750"/>
    <lineage>
        <taxon>Eukaryota</taxon>
        <taxon>Fungi</taxon>
        <taxon>Dikarya</taxon>
        <taxon>Ascomycota</taxon>
        <taxon>Pezizomycotina</taxon>
        <taxon>Leotiomycetes</taxon>
        <taxon>Helotiales</taxon>
        <taxon>Sclerotiniaceae</taxon>
        <taxon>Botrytis</taxon>
    </lineage>
</organism>
<dbReference type="Pfam" id="PF00651">
    <property type="entry name" value="BTB"/>
    <property type="match status" value="1"/>
</dbReference>
<dbReference type="InterPro" id="IPR000210">
    <property type="entry name" value="BTB/POZ_dom"/>
</dbReference>
<dbReference type="SUPFAM" id="SSF54695">
    <property type="entry name" value="POZ domain"/>
    <property type="match status" value="1"/>
</dbReference>
<accession>A0ABQ7J265</accession>
<gene>
    <name evidence="2" type="ORF">EAE98_000253</name>
</gene>
<keyword evidence="3" id="KW-1185">Reference proteome</keyword>
<dbReference type="Gene3D" id="3.30.710.10">
    <property type="entry name" value="Potassium Channel Kv1.1, Chain A"/>
    <property type="match status" value="1"/>
</dbReference>
<feature type="domain" description="BTB" evidence="1">
    <location>
        <begin position="19"/>
        <end position="95"/>
    </location>
</feature>
<evidence type="ECO:0000259" key="1">
    <source>
        <dbReference type="PROSITE" id="PS50097"/>
    </source>
</evidence>
<name>A0ABQ7J265_9HELO</name>
<evidence type="ECO:0000313" key="3">
    <source>
        <dbReference type="Proteomes" id="UP000783213"/>
    </source>
</evidence>
<dbReference type="PROSITE" id="PS50097">
    <property type="entry name" value="BTB"/>
    <property type="match status" value="1"/>
</dbReference>
<evidence type="ECO:0000313" key="2">
    <source>
        <dbReference type="EMBL" id="KAF7940126.1"/>
    </source>
</evidence>
<comment type="caution">
    <text evidence="2">The sequence shown here is derived from an EMBL/GenBank/DDBJ whole genome shotgun (WGS) entry which is preliminary data.</text>
</comment>
<dbReference type="SMART" id="SM00225">
    <property type="entry name" value="BTB"/>
    <property type="match status" value="1"/>
</dbReference>
<dbReference type="CDD" id="cd18186">
    <property type="entry name" value="BTB_POZ_ZBTB_KLHL-like"/>
    <property type="match status" value="1"/>
</dbReference>
<proteinExistence type="predicted"/>
<reference evidence="2 3" key="1">
    <citation type="journal article" date="2020" name="Genome Biol. Evol.">
        <title>Comparative genomics of Sclerotiniaceae.</title>
        <authorList>
            <person name="Valero Jimenez C.A."/>
            <person name="Steentjes M."/>
            <person name="Scholten O.E."/>
            <person name="Van Kan J.A.L."/>
        </authorList>
    </citation>
    <scope>NUCLEOTIDE SEQUENCE [LARGE SCALE GENOMIC DNA]</scope>
    <source>
        <strain evidence="2 3">B1</strain>
    </source>
</reference>
<protein>
    <recommendedName>
        <fullName evidence="1">BTB domain-containing protein</fullName>
    </recommendedName>
</protein>
<dbReference type="Proteomes" id="UP000783213">
    <property type="component" value="Unassembled WGS sequence"/>
</dbReference>
<dbReference type="GeneID" id="62227028"/>
<dbReference type="InterPro" id="IPR011333">
    <property type="entry name" value="SKP1/BTB/POZ_sf"/>
</dbReference>
<sequence>MEHQGDGTTSAIVNFAPDDDIILVVGPEMKRFRVHSLFLKVASKPFYAMFKWEWQEGQDLLHRDGPKEIELPADNAAALETILAIIHHQHNEIARSITASQVLEVAIVADKYDFLGAVKFASEVLLRIGAKDPSDQMRLVAAAYLFRDTRAFKEITKALVLNYHGSYLDLACDEVESAMSWRVFCLLEAQRSYARSEFCQVLLEEMDSGKCDHGCDFTYRYTYPYLKSLEKYKIWPKKLHDVSLSKAINLVESMPDPIHETASGRCCHSNFHTPSWPYKAGPVRQLKFLCEKFGLCLTCVRDGATATVGCDHEDD</sequence>
<dbReference type="EMBL" id="RCSX01000001">
    <property type="protein sequence ID" value="KAF7940126.1"/>
    <property type="molecule type" value="Genomic_DNA"/>
</dbReference>
<dbReference type="RefSeq" id="XP_038815548.1">
    <property type="nucleotide sequence ID" value="XM_038947871.1"/>
</dbReference>